<dbReference type="EMBL" id="MT141905">
    <property type="protein sequence ID" value="QJA71863.1"/>
    <property type="molecule type" value="Genomic_DNA"/>
</dbReference>
<evidence type="ECO:0000313" key="1">
    <source>
        <dbReference type="EMBL" id="QJA71863.1"/>
    </source>
</evidence>
<accession>A0A6M3JPL0</accession>
<proteinExistence type="predicted"/>
<name>A0A6M3JPL0_9ZZZZ</name>
<gene>
    <name evidence="1" type="ORF">MM415A03019_0010</name>
</gene>
<organism evidence="1">
    <name type="scientific">viral metagenome</name>
    <dbReference type="NCBI Taxonomy" id="1070528"/>
    <lineage>
        <taxon>unclassified sequences</taxon>
        <taxon>metagenomes</taxon>
        <taxon>organismal metagenomes</taxon>
    </lineage>
</organism>
<protein>
    <submittedName>
        <fullName evidence="1">Uncharacterized protein</fullName>
    </submittedName>
</protein>
<sequence length="101" mass="11654">MDLEKRYYTIDGVKCNILRLVKAEPEWAANRTQEGERAIAALIELKAAVRKLSVEWKAATRPESIVPDHRPDYEIRETYSLCARKLDELLKKITPKATELD</sequence>
<dbReference type="AlphaFoldDB" id="A0A6M3JPL0"/>
<reference evidence="1" key="1">
    <citation type="submission" date="2020-03" db="EMBL/GenBank/DDBJ databases">
        <title>The deep terrestrial virosphere.</title>
        <authorList>
            <person name="Holmfeldt K."/>
            <person name="Nilsson E."/>
            <person name="Simone D."/>
            <person name="Lopez-Fernandez M."/>
            <person name="Wu X."/>
            <person name="de Brujin I."/>
            <person name="Lundin D."/>
            <person name="Andersson A."/>
            <person name="Bertilsson S."/>
            <person name="Dopson M."/>
        </authorList>
    </citation>
    <scope>NUCLEOTIDE SEQUENCE</scope>
    <source>
        <strain evidence="1">MM415A03019</strain>
    </source>
</reference>